<protein>
    <submittedName>
        <fullName evidence="1">Uncharacterized protein</fullName>
    </submittedName>
</protein>
<sequence length="41" mass="4283">MATFAAGLDAFKFGTLCVLVWSAGLGMPSGTADGYEQQWPS</sequence>
<evidence type="ECO:0000313" key="1">
    <source>
        <dbReference type="EMBL" id="EMI53074.1"/>
    </source>
</evidence>
<evidence type="ECO:0000313" key="2">
    <source>
        <dbReference type="Proteomes" id="UP000011885"/>
    </source>
</evidence>
<dbReference type="EMBL" id="ANOH01000384">
    <property type="protein sequence ID" value="EMI53074.1"/>
    <property type="molecule type" value="Genomic_DNA"/>
</dbReference>
<name>M5TVI9_9BACT</name>
<dbReference type="PATRIC" id="fig|1263870.3.peg.5813"/>
<keyword evidence="2" id="KW-1185">Reference proteome</keyword>
<reference evidence="1 2" key="1">
    <citation type="journal article" date="2013" name="Mar. Genomics">
        <title>Expression of sulfatases in Rhodopirellula baltica and the diversity of sulfatases in the genus Rhodopirellula.</title>
        <authorList>
            <person name="Wegner C.E."/>
            <person name="Richter-Heitmann T."/>
            <person name="Klindworth A."/>
            <person name="Klockow C."/>
            <person name="Richter M."/>
            <person name="Achstetter T."/>
            <person name="Glockner F.O."/>
            <person name="Harder J."/>
        </authorList>
    </citation>
    <scope>NUCLEOTIDE SEQUENCE [LARGE SCALE GENOMIC DNA]</scope>
    <source>
        <strain evidence="1 2">SM41</strain>
    </source>
</reference>
<comment type="caution">
    <text evidence="1">The sequence shown here is derived from an EMBL/GenBank/DDBJ whole genome shotgun (WGS) entry which is preliminary data.</text>
</comment>
<gene>
    <name evidence="1" type="ORF">RSSM_05485</name>
</gene>
<dbReference type="AlphaFoldDB" id="M5TVI9"/>
<accession>M5TVI9</accession>
<organism evidence="1 2">
    <name type="scientific">Rhodopirellula sallentina SM41</name>
    <dbReference type="NCBI Taxonomy" id="1263870"/>
    <lineage>
        <taxon>Bacteria</taxon>
        <taxon>Pseudomonadati</taxon>
        <taxon>Planctomycetota</taxon>
        <taxon>Planctomycetia</taxon>
        <taxon>Pirellulales</taxon>
        <taxon>Pirellulaceae</taxon>
        <taxon>Rhodopirellula</taxon>
    </lineage>
</organism>
<dbReference type="Proteomes" id="UP000011885">
    <property type="component" value="Unassembled WGS sequence"/>
</dbReference>
<proteinExistence type="predicted"/>